<dbReference type="Proteomes" id="UP000036947">
    <property type="component" value="Unassembled WGS sequence"/>
</dbReference>
<keyword evidence="3" id="KW-1185">Reference proteome</keyword>
<evidence type="ECO:0000313" key="3">
    <source>
        <dbReference type="Proteomes" id="UP000036947"/>
    </source>
</evidence>
<organism evidence="2 3">
    <name type="scientific">Tolypocladium ophioglossoides (strain CBS 100239)</name>
    <name type="common">Snaketongue truffleclub</name>
    <name type="synonym">Elaphocordyceps ophioglossoides</name>
    <dbReference type="NCBI Taxonomy" id="1163406"/>
    <lineage>
        <taxon>Eukaryota</taxon>
        <taxon>Fungi</taxon>
        <taxon>Dikarya</taxon>
        <taxon>Ascomycota</taxon>
        <taxon>Pezizomycotina</taxon>
        <taxon>Sordariomycetes</taxon>
        <taxon>Hypocreomycetidae</taxon>
        <taxon>Hypocreales</taxon>
        <taxon>Ophiocordycipitaceae</taxon>
        <taxon>Tolypocladium</taxon>
    </lineage>
</organism>
<reference evidence="2 3" key="1">
    <citation type="journal article" date="2015" name="BMC Genomics">
        <title>The genome of the truffle-parasite Tolypocladium ophioglossoides and the evolution of antifungal peptaibiotics.</title>
        <authorList>
            <person name="Quandt C.A."/>
            <person name="Bushley K.E."/>
            <person name="Spatafora J.W."/>
        </authorList>
    </citation>
    <scope>NUCLEOTIDE SEQUENCE [LARGE SCALE GENOMIC DNA]</scope>
    <source>
        <strain evidence="2 3">CBS 100239</strain>
    </source>
</reference>
<dbReference type="EMBL" id="LFRF01000019">
    <property type="protein sequence ID" value="KND89400.1"/>
    <property type="molecule type" value="Genomic_DNA"/>
</dbReference>
<protein>
    <submittedName>
        <fullName evidence="2">Uncharacterized protein</fullName>
    </submittedName>
</protein>
<proteinExistence type="predicted"/>
<sequence>MRPGGHVHDRGVLIVAALRTGSPGTSGWPPALAIVVRCDDCCISRIPAAGDCPERKHGHTMQPHHPAVPSDSGWSSRARSWPLFPISLQVRGEDEPQGMALPDRPGPRVTPIFAKRCRALRAWKPVHGYPKGQGIHDNLPPAAAAESPC</sequence>
<evidence type="ECO:0000313" key="2">
    <source>
        <dbReference type="EMBL" id="KND89400.1"/>
    </source>
</evidence>
<accession>A0A0L0N6C5</accession>
<evidence type="ECO:0000256" key="1">
    <source>
        <dbReference type="SAM" id="MobiDB-lite"/>
    </source>
</evidence>
<comment type="caution">
    <text evidence="2">The sequence shown here is derived from an EMBL/GenBank/DDBJ whole genome shotgun (WGS) entry which is preliminary data.</text>
</comment>
<feature type="region of interest" description="Disordered" evidence="1">
    <location>
        <begin position="54"/>
        <end position="74"/>
    </location>
</feature>
<name>A0A0L0N6C5_TOLOC</name>
<gene>
    <name evidence="2" type="ORF">TOPH_06058</name>
</gene>
<dbReference type="AlphaFoldDB" id="A0A0L0N6C5"/>